<reference evidence="4 5" key="1">
    <citation type="journal article" date="2018" name="Cell">
        <title>The Chara Genome: Secondary Complexity and Implications for Plant Terrestrialization.</title>
        <authorList>
            <person name="Nishiyama T."/>
            <person name="Sakayama H."/>
            <person name="Vries J.D."/>
            <person name="Buschmann H."/>
            <person name="Saint-Marcoux D."/>
            <person name="Ullrich K.K."/>
            <person name="Haas F.B."/>
            <person name="Vanderstraeten L."/>
            <person name="Becker D."/>
            <person name="Lang D."/>
            <person name="Vosolsobe S."/>
            <person name="Rombauts S."/>
            <person name="Wilhelmsson P.K.I."/>
            <person name="Janitza P."/>
            <person name="Kern R."/>
            <person name="Heyl A."/>
            <person name="Rumpler F."/>
            <person name="Villalobos L.I.A.C."/>
            <person name="Clay J.M."/>
            <person name="Skokan R."/>
            <person name="Toyoda A."/>
            <person name="Suzuki Y."/>
            <person name="Kagoshima H."/>
            <person name="Schijlen E."/>
            <person name="Tajeshwar N."/>
            <person name="Catarino B."/>
            <person name="Hetherington A.J."/>
            <person name="Saltykova A."/>
            <person name="Bonnot C."/>
            <person name="Breuninger H."/>
            <person name="Symeonidi A."/>
            <person name="Radhakrishnan G.V."/>
            <person name="Van Nieuwerburgh F."/>
            <person name="Deforce D."/>
            <person name="Chang C."/>
            <person name="Karol K.G."/>
            <person name="Hedrich R."/>
            <person name="Ulvskov P."/>
            <person name="Glockner G."/>
            <person name="Delwiche C.F."/>
            <person name="Petrasek J."/>
            <person name="Van de Peer Y."/>
            <person name="Friml J."/>
            <person name="Beilby M."/>
            <person name="Dolan L."/>
            <person name="Kohara Y."/>
            <person name="Sugano S."/>
            <person name="Fujiyama A."/>
            <person name="Delaux P.-M."/>
            <person name="Quint M."/>
            <person name="TheiBen G."/>
            <person name="Hagemann M."/>
            <person name="Harholt J."/>
            <person name="Dunand C."/>
            <person name="Zachgo S."/>
            <person name="Langdale J."/>
            <person name="Maumus F."/>
            <person name="Straeten D.V.D."/>
            <person name="Gould S.B."/>
            <person name="Rensing S.A."/>
        </authorList>
    </citation>
    <scope>NUCLEOTIDE SEQUENCE [LARGE SCALE GENOMIC DNA]</scope>
    <source>
        <strain evidence="4 5">S276</strain>
    </source>
</reference>
<dbReference type="InterPro" id="IPR008979">
    <property type="entry name" value="Galactose-bd-like_sf"/>
</dbReference>
<dbReference type="CDD" id="cd04084">
    <property type="entry name" value="CBM6_xylanase-like"/>
    <property type="match status" value="3"/>
</dbReference>
<comment type="caution">
    <text evidence="4">The sequence shown here is derived from an EMBL/GenBank/DDBJ whole genome shotgun (WGS) entry which is preliminary data.</text>
</comment>
<dbReference type="PROSITE" id="PS51175">
    <property type="entry name" value="CBM6"/>
    <property type="match status" value="3"/>
</dbReference>
<dbReference type="Proteomes" id="UP000265515">
    <property type="component" value="Unassembled WGS sequence"/>
</dbReference>
<dbReference type="Pfam" id="PF03422">
    <property type="entry name" value="CBM_6"/>
    <property type="match status" value="3"/>
</dbReference>
<evidence type="ECO:0000313" key="5">
    <source>
        <dbReference type="Proteomes" id="UP000265515"/>
    </source>
</evidence>
<feature type="compositionally biased region" description="Pro residues" evidence="2">
    <location>
        <begin position="54"/>
        <end position="76"/>
    </location>
</feature>
<protein>
    <recommendedName>
        <fullName evidence="3">CBM6 domain-containing protein</fullName>
    </recommendedName>
</protein>
<dbReference type="Gramene" id="GBG60770">
    <property type="protein sequence ID" value="GBG60770"/>
    <property type="gene ID" value="CBR_g12508"/>
</dbReference>
<evidence type="ECO:0000313" key="4">
    <source>
        <dbReference type="EMBL" id="GBG60770.1"/>
    </source>
</evidence>
<gene>
    <name evidence="4" type="ORF">CBR_g12508</name>
</gene>
<dbReference type="EMBL" id="BFEA01000014">
    <property type="protein sequence ID" value="GBG60770.1"/>
    <property type="molecule type" value="Genomic_DNA"/>
</dbReference>
<dbReference type="Gene3D" id="2.60.120.260">
    <property type="entry name" value="Galactose-binding domain-like"/>
    <property type="match status" value="3"/>
</dbReference>
<evidence type="ECO:0000259" key="3">
    <source>
        <dbReference type="PROSITE" id="PS51175"/>
    </source>
</evidence>
<keyword evidence="1" id="KW-0732">Signal</keyword>
<feature type="domain" description="CBM6" evidence="3">
    <location>
        <begin position="360"/>
        <end position="488"/>
    </location>
</feature>
<feature type="region of interest" description="Disordered" evidence="2">
    <location>
        <begin position="1"/>
        <end position="78"/>
    </location>
</feature>
<dbReference type="SMART" id="SM00606">
    <property type="entry name" value="CBD_IV"/>
    <property type="match status" value="3"/>
</dbReference>
<name>A0A388JSL1_CHABU</name>
<dbReference type="OrthoDB" id="416222at2759"/>
<dbReference type="InterPro" id="IPR005084">
    <property type="entry name" value="CBM6"/>
</dbReference>
<feature type="domain" description="CBM6" evidence="3">
    <location>
        <begin position="78"/>
        <end position="207"/>
    </location>
</feature>
<dbReference type="SUPFAM" id="SSF49785">
    <property type="entry name" value="Galactose-binding domain-like"/>
    <property type="match status" value="3"/>
</dbReference>
<dbReference type="GO" id="GO:0030246">
    <property type="term" value="F:carbohydrate binding"/>
    <property type="evidence" value="ECO:0007669"/>
    <property type="project" value="InterPro"/>
</dbReference>
<accession>A0A388JSL1</accession>
<dbReference type="InterPro" id="IPR006584">
    <property type="entry name" value="Cellulose-bd_IV"/>
</dbReference>
<evidence type="ECO:0000256" key="2">
    <source>
        <dbReference type="SAM" id="MobiDB-lite"/>
    </source>
</evidence>
<dbReference type="AlphaFoldDB" id="A0A388JSL1"/>
<sequence length="531" mass="58276">MDTSTSAPSKTSTSPQSNISHENMNGANFEGDAGGPLQEALPSPEPSSRSPPLLSSPPPPLSLPPPALSSPPPPPAFSRIQAADFDDKYGVDKESFASGSPHVAFVGDGDWLEFRDLSFGSLVARGFEVRVASGAPPGQSGRLEVRLDHFDCEPTAWLSVTNTGGWRKWEILSCNLSAPVSGTHHVYLTFHSDQPTDFVNVQFFTFTSDEPALPGAEAFSLIHATTYSAQMGTVKETGTAGGQHVGSISEGSWLLYRRVDFGKRVARGFEVYVAADIAPEAWGLMEIRLDAFDACTAGLIFVTRTGGRQEWQRRECRLAAPVYGVHDVYLTFHTGKAVDFVSLRHFRFLSAPPGGQDAFSWIYADSYSSQYGTGLGPGKRGANPHVGYIQEGDWLEYRNVDFGRQVAREFVVCLASGAPAQGLLEVRLDEHQAEPVARIPIANTGSWHTWRILACDLSAPVSGSRVVYLTFRSGHPIEFANILSFMFFPGKTMGLRDRLRRHWLADRVLGQFWDKFVDRFVDRLLNCLPFL</sequence>
<evidence type="ECO:0000256" key="1">
    <source>
        <dbReference type="ARBA" id="ARBA00022729"/>
    </source>
</evidence>
<proteinExistence type="predicted"/>
<feature type="domain" description="CBM6" evidence="3">
    <location>
        <begin position="207"/>
        <end position="349"/>
    </location>
</feature>
<feature type="compositionally biased region" description="Low complexity" evidence="2">
    <location>
        <begin position="1"/>
        <end position="17"/>
    </location>
</feature>
<keyword evidence="5" id="KW-1185">Reference proteome</keyword>
<organism evidence="4 5">
    <name type="scientific">Chara braunii</name>
    <name type="common">Braun's stonewort</name>
    <dbReference type="NCBI Taxonomy" id="69332"/>
    <lineage>
        <taxon>Eukaryota</taxon>
        <taxon>Viridiplantae</taxon>
        <taxon>Streptophyta</taxon>
        <taxon>Charophyceae</taxon>
        <taxon>Charales</taxon>
        <taxon>Characeae</taxon>
        <taxon>Chara</taxon>
    </lineage>
</organism>